<dbReference type="Proteomes" id="UP000663845">
    <property type="component" value="Unassembled WGS sequence"/>
</dbReference>
<gene>
    <name evidence="3" type="ORF">JYZ213_LOCUS10265</name>
    <name evidence="4" type="ORF">OXD698_LOCUS3403</name>
</gene>
<comment type="caution">
    <text evidence="3">The sequence shown here is derived from an EMBL/GenBank/DDBJ whole genome shotgun (WGS) entry which is preliminary data.</text>
</comment>
<protein>
    <submittedName>
        <fullName evidence="3">Uncharacterized protein</fullName>
    </submittedName>
</protein>
<keyword evidence="1" id="KW-0812">Transmembrane</keyword>
<evidence type="ECO:0000313" key="3">
    <source>
        <dbReference type="EMBL" id="CAF0895523.1"/>
    </source>
</evidence>
<keyword evidence="1" id="KW-0472">Membrane</keyword>
<feature type="chain" id="PRO_5036223676" evidence="2">
    <location>
        <begin position="24"/>
        <end position="178"/>
    </location>
</feature>
<name>A0A813ZB86_9BILA</name>
<sequence>MIFSYLNISISLVILLKITSIDGLATSCQKNRFIDYNQLIETTCLIKDCIRLYICSDTLPCKCKRDFVVQYNVSIEHDDDQDDEHDDETDAQRFLHFGVITQAPVGHNRTIIIGETYRCFYDERDVTTVFWIRPNRQTYYILLVLCLILVFAIILVPIMYVILILKFTNSQTKKQNKK</sequence>
<dbReference type="EMBL" id="CAJNOG010000074">
    <property type="protein sequence ID" value="CAF0895523.1"/>
    <property type="molecule type" value="Genomic_DNA"/>
</dbReference>
<organism evidence="3 5">
    <name type="scientific">Adineta steineri</name>
    <dbReference type="NCBI Taxonomy" id="433720"/>
    <lineage>
        <taxon>Eukaryota</taxon>
        <taxon>Metazoa</taxon>
        <taxon>Spiralia</taxon>
        <taxon>Gnathifera</taxon>
        <taxon>Rotifera</taxon>
        <taxon>Eurotatoria</taxon>
        <taxon>Bdelloidea</taxon>
        <taxon>Adinetida</taxon>
        <taxon>Adinetidae</taxon>
        <taxon>Adineta</taxon>
    </lineage>
</organism>
<keyword evidence="2" id="KW-0732">Signal</keyword>
<feature type="transmembrane region" description="Helical" evidence="1">
    <location>
        <begin position="139"/>
        <end position="165"/>
    </location>
</feature>
<keyword evidence="1" id="KW-1133">Transmembrane helix</keyword>
<reference evidence="3" key="1">
    <citation type="submission" date="2021-02" db="EMBL/GenBank/DDBJ databases">
        <authorList>
            <person name="Nowell W R."/>
        </authorList>
    </citation>
    <scope>NUCLEOTIDE SEQUENCE</scope>
</reference>
<accession>A0A813ZB86</accession>
<dbReference type="EMBL" id="CAJOAZ010000120">
    <property type="protein sequence ID" value="CAF3540348.1"/>
    <property type="molecule type" value="Genomic_DNA"/>
</dbReference>
<dbReference type="AlphaFoldDB" id="A0A813ZB86"/>
<dbReference type="Proteomes" id="UP000663844">
    <property type="component" value="Unassembled WGS sequence"/>
</dbReference>
<evidence type="ECO:0000313" key="4">
    <source>
        <dbReference type="EMBL" id="CAF3540348.1"/>
    </source>
</evidence>
<evidence type="ECO:0000256" key="1">
    <source>
        <dbReference type="SAM" id="Phobius"/>
    </source>
</evidence>
<feature type="signal peptide" evidence="2">
    <location>
        <begin position="1"/>
        <end position="23"/>
    </location>
</feature>
<evidence type="ECO:0000313" key="5">
    <source>
        <dbReference type="Proteomes" id="UP000663845"/>
    </source>
</evidence>
<proteinExistence type="predicted"/>
<evidence type="ECO:0000256" key="2">
    <source>
        <dbReference type="SAM" id="SignalP"/>
    </source>
</evidence>